<dbReference type="HOGENOM" id="CLU_2758801_0_0_1"/>
<dbReference type="AlphaFoldDB" id="A0A0C3N064"/>
<dbReference type="Proteomes" id="UP000054217">
    <property type="component" value="Unassembled WGS sequence"/>
</dbReference>
<organism evidence="1 2">
    <name type="scientific">Pisolithus tinctorius Marx 270</name>
    <dbReference type="NCBI Taxonomy" id="870435"/>
    <lineage>
        <taxon>Eukaryota</taxon>
        <taxon>Fungi</taxon>
        <taxon>Dikarya</taxon>
        <taxon>Basidiomycota</taxon>
        <taxon>Agaricomycotina</taxon>
        <taxon>Agaricomycetes</taxon>
        <taxon>Agaricomycetidae</taxon>
        <taxon>Boletales</taxon>
        <taxon>Sclerodermatineae</taxon>
        <taxon>Pisolithaceae</taxon>
        <taxon>Pisolithus</taxon>
    </lineage>
</organism>
<gene>
    <name evidence="1" type="ORF">M404DRAFT_382699</name>
</gene>
<accession>A0A0C3N064</accession>
<sequence length="70" mass="7745">MKFSSCRNARFCSPSPASMPEILGQPLQALQSAQQHPCTAVGPPTTFPSPEFHFRVLREGSPRRSEFPSQ</sequence>
<evidence type="ECO:0000313" key="1">
    <source>
        <dbReference type="EMBL" id="KIN94509.1"/>
    </source>
</evidence>
<keyword evidence="2" id="KW-1185">Reference proteome</keyword>
<evidence type="ECO:0000313" key="2">
    <source>
        <dbReference type="Proteomes" id="UP000054217"/>
    </source>
</evidence>
<reference evidence="2" key="2">
    <citation type="submission" date="2015-01" db="EMBL/GenBank/DDBJ databases">
        <title>Evolutionary Origins and Diversification of the Mycorrhizal Mutualists.</title>
        <authorList>
            <consortium name="DOE Joint Genome Institute"/>
            <consortium name="Mycorrhizal Genomics Consortium"/>
            <person name="Kohler A."/>
            <person name="Kuo A."/>
            <person name="Nagy L.G."/>
            <person name="Floudas D."/>
            <person name="Copeland A."/>
            <person name="Barry K.W."/>
            <person name="Cichocki N."/>
            <person name="Veneault-Fourrey C."/>
            <person name="LaButti K."/>
            <person name="Lindquist E.A."/>
            <person name="Lipzen A."/>
            <person name="Lundell T."/>
            <person name="Morin E."/>
            <person name="Murat C."/>
            <person name="Riley R."/>
            <person name="Ohm R."/>
            <person name="Sun H."/>
            <person name="Tunlid A."/>
            <person name="Henrissat B."/>
            <person name="Grigoriev I.V."/>
            <person name="Hibbett D.S."/>
            <person name="Martin F."/>
        </authorList>
    </citation>
    <scope>NUCLEOTIDE SEQUENCE [LARGE SCALE GENOMIC DNA]</scope>
    <source>
        <strain evidence="2">Marx 270</strain>
    </source>
</reference>
<protein>
    <submittedName>
        <fullName evidence="1">Uncharacterized protein</fullName>
    </submittedName>
</protein>
<name>A0A0C3N064_PISTI</name>
<reference evidence="1 2" key="1">
    <citation type="submission" date="2014-04" db="EMBL/GenBank/DDBJ databases">
        <authorList>
            <consortium name="DOE Joint Genome Institute"/>
            <person name="Kuo A."/>
            <person name="Kohler A."/>
            <person name="Costa M.D."/>
            <person name="Nagy L.G."/>
            <person name="Floudas D."/>
            <person name="Copeland A."/>
            <person name="Barry K.W."/>
            <person name="Cichocki N."/>
            <person name="Veneault-Fourrey C."/>
            <person name="LaButti K."/>
            <person name="Lindquist E.A."/>
            <person name="Lipzen A."/>
            <person name="Lundell T."/>
            <person name="Morin E."/>
            <person name="Murat C."/>
            <person name="Sun H."/>
            <person name="Tunlid A."/>
            <person name="Henrissat B."/>
            <person name="Grigoriev I.V."/>
            <person name="Hibbett D.S."/>
            <person name="Martin F."/>
            <person name="Nordberg H.P."/>
            <person name="Cantor M.N."/>
            <person name="Hua S.X."/>
        </authorList>
    </citation>
    <scope>NUCLEOTIDE SEQUENCE [LARGE SCALE GENOMIC DNA]</scope>
    <source>
        <strain evidence="1 2">Marx 270</strain>
    </source>
</reference>
<dbReference type="EMBL" id="KN832096">
    <property type="protein sequence ID" value="KIN94509.1"/>
    <property type="molecule type" value="Genomic_DNA"/>
</dbReference>
<proteinExistence type="predicted"/>
<dbReference type="InParanoid" id="A0A0C3N064"/>